<evidence type="ECO:0000256" key="7">
    <source>
        <dbReference type="RuleBase" id="RU362042"/>
    </source>
</evidence>
<dbReference type="EC" id="3.4.21.89" evidence="4 7"/>
<proteinExistence type="inferred from homology"/>
<comment type="similarity">
    <text evidence="3 7">Belongs to the peptidase S26 family.</text>
</comment>
<sequence>MDEKGIMYMARRFWETLSEFIVLAVIAFVLAFGIRTAVAEPRLVPTGSMDPTIAPGDRIFTVKALYYFEEPHRGDIVVFKVPKQVNSDPDAAPFVKRLIGLPGDTVEVRDGVLYVNGKAYKVAAARTPQYSYGPVKVKEGMLFVLGDNRNQSYDSHEWGFVPEENVIAKAVCVFWPLDHLKVLK</sequence>
<organism evidence="9 10">
    <name type="scientific">Candidatus Aquicultor secundus</name>
    <dbReference type="NCBI Taxonomy" id="1973895"/>
    <lineage>
        <taxon>Bacteria</taxon>
        <taxon>Bacillati</taxon>
        <taxon>Actinomycetota</taxon>
        <taxon>Candidatus Aquicultoria</taxon>
        <taxon>Candidatus Aquicultorales</taxon>
        <taxon>Candidatus Aquicultoraceae</taxon>
        <taxon>Candidatus Aquicultor</taxon>
    </lineage>
</organism>
<evidence type="ECO:0000256" key="3">
    <source>
        <dbReference type="ARBA" id="ARBA00009370"/>
    </source>
</evidence>
<name>A0A2M7T5F4_9ACTN</name>
<dbReference type="RefSeq" id="WP_286678743.1">
    <property type="nucleotide sequence ID" value="NZ_MNXI01000102.1"/>
</dbReference>
<dbReference type="Gene3D" id="2.10.109.10">
    <property type="entry name" value="Umud Fragment, subunit A"/>
    <property type="match status" value="1"/>
</dbReference>
<dbReference type="AlphaFoldDB" id="A0A2M7T5F4"/>
<gene>
    <name evidence="9" type="primary">lepB</name>
    <name evidence="9" type="ORF">COY37_10375</name>
</gene>
<comment type="caution">
    <text evidence="9">The sequence shown here is derived from an EMBL/GenBank/DDBJ whole genome shotgun (WGS) entry which is preliminary data.</text>
</comment>
<feature type="active site" evidence="6">
    <location>
        <position position="96"/>
    </location>
</feature>
<keyword evidence="5 7" id="KW-0378">Hydrolase</keyword>
<evidence type="ECO:0000313" key="9">
    <source>
        <dbReference type="EMBL" id="PIZ35425.1"/>
    </source>
</evidence>
<dbReference type="InterPro" id="IPR019533">
    <property type="entry name" value="Peptidase_S26"/>
</dbReference>
<dbReference type="PROSITE" id="PS00760">
    <property type="entry name" value="SPASE_I_2"/>
    <property type="match status" value="1"/>
</dbReference>
<comment type="subcellular location">
    <subcellularLocation>
        <location evidence="2">Cell membrane</location>
        <topology evidence="2">Single-pass type II membrane protein</topology>
    </subcellularLocation>
    <subcellularLocation>
        <location evidence="7">Membrane</location>
        <topology evidence="7">Single-pass type II membrane protein</topology>
    </subcellularLocation>
</comment>
<accession>A0A2M7T5F4</accession>
<protein>
    <recommendedName>
        <fullName evidence="4 7">Signal peptidase I</fullName>
        <ecNumber evidence="4 7">3.4.21.89</ecNumber>
    </recommendedName>
</protein>
<dbReference type="Pfam" id="PF10502">
    <property type="entry name" value="Peptidase_S26"/>
    <property type="match status" value="1"/>
</dbReference>
<dbReference type="InterPro" id="IPR036286">
    <property type="entry name" value="LexA/Signal_pep-like_sf"/>
</dbReference>
<evidence type="ECO:0000256" key="6">
    <source>
        <dbReference type="PIRSR" id="PIRSR600223-1"/>
    </source>
</evidence>
<dbReference type="Proteomes" id="UP000230956">
    <property type="component" value="Unassembled WGS sequence"/>
</dbReference>
<dbReference type="PROSITE" id="PS00761">
    <property type="entry name" value="SPASE_I_3"/>
    <property type="match status" value="1"/>
</dbReference>
<feature type="active site" evidence="6">
    <location>
        <position position="48"/>
    </location>
</feature>
<evidence type="ECO:0000313" key="10">
    <source>
        <dbReference type="Proteomes" id="UP000230956"/>
    </source>
</evidence>
<evidence type="ECO:0000259" key="8">
    <source>
        <dbReference type="Pfam" id="PF10502"/>
    </source>
</evidence>
<dbReference type="PRINTS" id="PR00727">
    <property type="entry name" value="LEADERPTASE"/>
</dbReference>
<evidence type="ECO:0000256" key="1">
    <source>
        <dbReference type="ARBA" id="ARBA00000677"/>
    </source>
</evidence>
<dbReference type="InterPro" id="IPR019757">
    <property type="entry name" value="Pept_S26A_signal_pept_1_Lys-AS"/>
</dbReference>
<dbReference type="PANTHER" id="PTHR43390:SF1">
    <property type="entry name" value="CHLOROPLAST PROCESSING PEPTIDASE"/>
    <property type="match status" value="1"/>
</dbReference>
<dbReference type="GO" id="GO:0009003">
    <property type="term" value="F:signal peptidase activity"/>
    <property type="evidence" value="ECO:0007669"/>
    <property type="project" value="UniProtKB-EC"/>
</dbReference>
<dbReference type="InterPro" id="IPR019758">
    <property type="entry name" value="Pept_S26A_signal_pept_1_CS"/>
</dbReference>
<dbReference type="GO" id="GO:0004252">
    <property type="term" value="F:serine-type endopeptidase activity"/>
    <property type="evidence" value="ECO:0007669"/>
    <property type="project" value="InterPro"/>
</dbReference>
<dbReference type="PANTHER" id="PTHR43390">
    <property type="entry name" value="SIGNAL PEPTIDASE I"/>
    <property type="match status" value="1"/>
</dbReference>
<evidence type="ECO:0000256" key="5">
    <source>
        <dbReference type="ARBA" id="ARBA00022801"/>
    </source>
</evidence>
<dbReference type="SUPFAM" id="SSF51306">
    <property type="entry name" value="LexA/Signal peptidase"/>
    <property type="match status" value="1"/>
</dbReference>
<keyword evidence="7" id="KW-0645">Protease</keyword>
<dbReference type="GO" id="GO:0006465">
    <property type="term" value="P:signal peptide processing"/>
    <property type="evidence" value="ECO:0007669"/>
    <property type="project" value="InterPro"/>
</dbReference>
<evidence type="ECO:0000256" key="2">
    <source>
        <dbReference type="ARBA" id="ARBA00004401"/>
    </source>
</evidence>
<dbReference type="EMBL" id="PFNG01000241">
    <property type="protein sequence ID" value="PIZ35425.1"/>
    <property type="molecule type" value="Genomic_DNA"/>
</dbReference>
<reference evidence="10" key="1">
    <citation type="submission" date="2017-09" db="EMBL/GenBank/DDBJ databases">
        <title>Depth-based differentiation of microbial function through sediment-hosted aquifers and enrichment of novel symbionts in the deep terrestrial subsurface.</title>
        <authorList>
            <person name="Probst A.J."/>
            <person name="Ladd B."/>
            <person name="Jarett J.K."/>
            <person name="Geller-Mcgrath D.E."/>
            <person name="Sieber C.M.K."/>
            <person name="Emerson J.B."/>
            <person name="Anantharaman K."/>
            <person name="Thomas B.C."/>
            <person name="Malmstrom R."/>
            <person name="Stieglmeier M."/>
            <person name="Klingl A."/>
            <person name="Woyke T."/>
            <person name="Ryan C.M."/>
            <person name="Banfield J.F."/>
        </authorList>
    </citation>
    <scope>NUCLEOTIDE SEQUENCE [LARGE SCALE GENOMIC DNA]</scope>
</reference>
<feature type="domain" description="Peptidase S26" evidence="8">
    <location>
        <begin position="18"/>
        <end position="175"/>
    </location>
</feature>
<dbReference type="NCBIfam" id="TIGR02227">
    <property type="entry name" value="sigpep_I_bact"/>
    <property type="match status" value="1"/>
</dbReference>
<evidence type="ECO:0000256" key="4">
    <source>
        <dbReference type="ARBA" id="ARBA00013208"/>
    </source>
</evidence>
<comment type="catalytic activity">
    <reaction evidence="1 7">
        <text>Cleavage of hydrophobic, N-terminal signal or leader sequences from secreted and periplasmic proteins.</text>
        <dbReference type="EC" id="3.4.21.89"/>
    </reaction>
</comment>
<dbReference type="GO" id="GO:0005886">
    <property type="term" value="C:plasma membrane"/>
    <property type="evidence" value="ECO:0007669"/>
    <property type="project" value="UniProtKB-SubCell"/>
</dbReference>
<dbReference type="CDD" id="cd06530">
    <property type="entry name" value="S26_SPase_I"/>
    <property type="match status" value="1"/>
</dbReference>
<dbReference type="InterPro" id="IPR000223">
    <property type="entry name" value="Pept_S26A_signal_pept_1"/>
</dbReference>